<evidence type="ECO:0000313" key="11">
    <source>
        <dbReference type="EMBL" id="SPD11068.1"/>
    </source>
</evidence>
<dbReference type="InterPro" id="IPR001471">
    <property type="entry name" value="AP2/ERF_dom"/>
</dbReference>
<gene>
    <name evidence="10" type="ORF">FSB_LOCUS21790</name>
    <name evidence="11" type="ORF">FSB_LOCUS38950</name>
</gene>
<dbReference type="AlphaFoldDB" id="A0A2N9G2V2"/>
<dbReference type="CDD" id="cd00018">
    <property type="entry name" value="AP2"/>
    <property type="match status" value="1"/>
</dbReference>
<dbReference type="SMART" id="SM00380">
    <property type="entry name" value="AP2"/>
    <property type="match status" value="1"/>
</dbReference>
<dbReference type="GO" id="GO:0005634">
    <property type="term" value="C:nucleus"/>
    <property type="evidence" value="ECO:0007669"/>
    <property type="project" value="UniProtKB-SubCell"/>
</dbReference>
<keyword evidence="6" id="KW-0539">Nucleus</keyword>
<dbReference type="PRINTS" id="PR00367">
    <property type="entry name" value="ETHRSPELEMNT"/>
</dbReference>
<feature type="region of interest" description="Disordered" evidence="8">
    <location>
        <begin position="31"/>
        <end position="55"/>
    </location>
</feature>
<dbReference type="PANTHER" id="PTHR31839:SF39">
    <property type="entry name" value="CBF3 PROTEIN"/>
    <property type="match status" value="1"/>
</dbReference>
<keyword evidence="3" id="KW-0238">DNA-binding</keyword>
<dbReference type="InterPro" id="IPR045277">
    <property type="entry name" value="DRE1A-I"/>
</dbReference>
<reference evidence="10" key="1">
    <citation type="submission" date="2018-02" db="EMBL/GenBank/DDBJ databases">
        <authorList>
            <person name="Cohen D.B."/>
            <person name="Kent A.D."/>
        </authorList>
    </citation>
    <scope>NUCLEOTIDE SEQUENCE</scope>
</reference>
<keyword evidence="4" id="KW-0010">Activator</keyword>
<dbReference type="GO" id="GO:0003700">
    <property type="term" value="F:DNA-binding transcription factor activity"/>
    <property type="evidence" value="ECO:0007669"/>
    <property type="project" value="InterPro"/>
</dbReference>
<evidence type="ECO:0000256" key="3">
    <source>
        <dbReference type="ARBA" id="ARBA00023125"/>
    </source>
</evidence>
<dbReference type="PROSITE" id="PS51032">
    <property type="entry name" value="AP2_ERF"/>
    <property type="match status" value="1"/>
</dbReference>
<dbReference type="InterPro" id="IPR036955">
    <property type="entry name" value="AP2/ERF_dom_sf"/>
</dbReference>
<accession>A0A2N9G2V2</accession>
<dbReference type="SUPFAM" id="SSF54171">
    <property type="entry name" value="DNA-binding domain"/>
    <property type="match status" value="1"/>
</dbReference>
<comment type="similarity">
    <text evidence="7">Belongs to the AP2/ERF transcription factor family. ERF subfamily.</text>
</comment>
<organism evidence="10">
    <name type="scientific">Fagus sylvatica</name>
    <name type="common">Beechnut</name>
    <dbReference type="NCBI Taxonomy" id="28930"/>
    <lineage>
        <taxon>Eukaryota</taxon>
        <taxon>Viridiplantae</taxon>
        <taxon>Streptophyta</taxon>
        <taxon>Embryophyta</taxon>
        <taxon>Tracheophyta</taxon>
        <taxon>Spermatophyta</taxon>
        <taxon>Magnoliopsida</taxon>
        <taxon>eudicotyledons</taxon>
        <taxon>Gunneridae</taxon>
        <taxon>Pentapetalae</taxon>
        <taxon>rosids</taxon>
        <taxon>fabids</taxon>
        <taxon>Fagales</taxon>
        <taxon>Fagaceae</taxon>
        <taxon>Fagus</taxon>
    </lineage>
</organism>
<keyword evidence="2" id="KW-0805">Transcription regulation</keyword>
<dbReference type="EMBL" id="OIVN01001435">
    <property type="protein sequence ID" value="SPC93908.1"/>
    <property type="molecule type" value="Genomic_DNA"/>
</dbReference>
<evidence type="ECO:0000259" key="9">
    <source>
        <dbReference type="PROSITE" id="PS51032"/>
    </source>
</evidence>
<evidence type="ECO:0000256" key="6">
    <source>
        <dbReference type="ARBA" id="ARBA00023242"/>
    </source>
</evidence>
<evidence type="ECO:0000256" key="1">
    <source>
        <dbReference type="ARBA" id="ARBA00004123"/>
    </source>
</evidence>
<evidence type="ECO:0000256" key="4">
    <source>
        <dbReference type="ARBA" id="ARBA00023159"/>
    </source>
</evidence>
<name>A0A2N9G2V2_FAGSY</name>
<dbReference type="Pfam" id="PF00847">
    <property type="entry name" value="AP2"/>
    <property type="match status" value="1"/>
</dbReference>
<keyword evidence="5" id="KW-0804">Transcription</keyword>
<dbReference type="GO" id="GO:0003677">
    <property type="term" value="F:DNA binding"/>
    <property type="evidence" value="ECO:0007669"/>
    <property type="project" value="UniProtKB-KW"/>
</dbReference>
<dbReference type="InterPro" id="IPR016177">
    <property type="entry name" value="DNA-bd_dom_sf"/>
</dbReference>
<sequence length="215" mass="23718">MDLREGSSSSTSGYIYDQCSTSHLLLKLATPPQTHTQTGKQKRKAGRKKFQETRHPVYKGVRERNGKWVCELRQPNKKSRIWLGTWPCPDMAAKAYDVAALALKGESASLNFPEAACALPRLKSSSSIREIQCAATEAAETFSCVKSSCSSSSSSLSLSIAAASRKSFLDEEELFNMPGLLDSMAEGLILTPFAMQKGFNWDGFENTMDLTLWMD</sequence>
<evidence type="ECO:0000256" key="2">
    <source>
        <dbReference type="ARBA" id="ARBA00023015"/>
    </source>
</evidence>
<feature type="domain" description="AP2/ERF" evidence="9">
    <location>
        <begin position="57"/>
        <end position="113"/>
    </location>
</feature>
<proteinExistence type="inferred from homology"/>
<dbReference type="PANTHER" id="PTHR31839">
    <property type="entry name" value="DEHYDRATION-RESPONSIVE ELEMENT-BINDING PROTEIN 1D"/>
    <property type="match status" value="1"/>
</dbReference>
<evidence type="ECO:0000256" key="8">
    <source>
        <dbReference type="SAM" id="MobiDB-lite"/>
    </source>
</evidence>
<evidence type="ECO:0000256" key="7">
    <source>
        <dbReference type="ARBA" id="ARBA00024343"/>
    </source>
</evidence>
<evidence type="ECO:0000256" key="5">
    <source>
        <dbReference type="ARBA" id="ARBA00023163"/>
    </source>
</evidence>
<dbReference type="EMBL" id="OIVN01003414">
    <property type="protein sequence ID" value="SPD11068.1"/>
    <property type="molecule type" value="Genomic_DNA"/>
</dbReference>
<comment type="subcellular location">
    <subcellularLocation>
        <location evidence="1">Nucleus</location>
    </subcellularLocation>
</comment>
<protein>
    <recommendedName>
        <fullName evidence="9">AP2/ERF domain-containing protein</fullName>
    </recommendedName>
</protein>
<evidence type="ECO:0000313" key="10">
    <source>
        <dbReference type="EMBL" id="SPC93908.1"/>
    </source>
</evidence>
<dbReference type="Gene3D" id="3.30.730.10">
    <property type="entry name" value="AP2/ERF domain"/>
    <property type="match status" value="1"/>
</dbReference>